<evidence type="ECO:0000256" key="2">
    <source>
        <dbReference type="ARBA" id="ARBA00022679"/>
    </source>
</evidence>
<dbReference type="CDD" id="cd02440">
    <property type="entry name" value="AdoMet_MTases"/>
    <property type="match status" value="1"/>
</dbReference>
<name>A0A0F9W6B3_9ZZZZ</name>
<dbReference type="Pfam" id="PF13649">
    <property type="entry name" value="Methyltransf_25"/>
    <property type="match status" value="1"/>
</dbReference>
<sequence>MTEQFERIKNQYAESFRVHGDSPASLLTPKGRNELRFRAIDPFVLRRGARVLDYGCGLGYLYQYLVEAGCEIEYFGVDILPEFIDACREKYPSANFMHIDADEDVDGMYDVVFSSGVFNLCTSTDTAKSKEYALHRIEKLFSVAGDVLVCDFLSSFVDFQQADAQHFSVGEIADFCVTKLGRRFQFRHDLLPYEFTMIAWKDSEIKRPENIYEVDI</sequence>
<gene>
    <name evidence="5" type="ORF">LCGC14_0013590</name>
</gene>
<dbReference type="Gene3D" id="3.40.50.150">
    <property type="entry name" value="Vaccinia Virus protein VP39"/>
    <property type="match status" value="1"/>
</dbReference>
<dbReference type="PANTHER" id="PTHR43464:SF19">
    <property type="entry name" value="UBIQUINONE BIOSYNTHESIS O-METHYLTRANSFERASE, MITOCHONDRIAL"/>
    <property type="match status" value="1"/>
</dbReference>
<keyword evidence="2" id="KW-0808">Transferase</keyword>
<evidence type="ECO:0000256" key="1">
    <source>
        <dbReference type="ARBA" id="ARBA00022603"/>
    </source>
</evidence>
<reference evidence="5" key="1">
    <citation type="journal article" date="2015" name="Nature">
        <title>Complex archaea that bridge the gap between prokaryotes and eukaryotes.</title>
        <authorList>
            <person name="Spang A."/>
            <person name="Saw J.H."/>
            <person name="Jorgensen S.L."/>
            <person name="Zaremba-Niedzwiedzka K."/>
            <person name="Martijn J."/>
            <person name="Lind A.E."/>
            <person name="van Eijk R."/>
            <person name="Schleper C."/>
            <person name="Guy L."/>
            <person name="Ettema T.J."/>
        </authorList>
    </citation>
    <scope>NUCLEOTIDE SEQUENCE</scope>
</reference>
<dbReference type="InterPro" id="IPR041698">
    <property type="entry name" value="Methyltransf_25"/>
</dbReference>
<evidence type="ECO:0000256" key="3">
    <source>
        <dbReference type="ARBA" id="ARBA00022691"/>
    </source>
</evidence>
<dbReference type="SUPFAM" id="SSF53335">
    <property type="entry name" value="S-adenosyl-L-methionine-dependent methyltransferases"/>
    <property type="match status" value="1"/>
</dbReference>
<proteinExistence type="predicted"/>
<dbReference type="GO" id="GO:0032259">
    <property type="term" value="P:methylation"/>
    <property type="evidence" value="ECO:0007669"/>
    <property type="project" value="UniProtKB-KW"/>
</dbReference>
<dbReference type="GO" id="GO:0008168">
    <property type="term" value="F:methyltransferase activity"/>
    <property type="evidence" value="ECO:0007669"/>
    <property type="project" value="UniProtKB-KW"/>
</dbReference>
<evidence type="ECO:0000313" key="5">
    <source>
        <dbReference type="EMBL" id="KKO11855.1"/>
    </source>
</evidence>
<keyword evidence="1" id="KW-0489">Methyltransferase</keyword>
<feature type="domain" description="Methyltransferase" evidence="4">
    <location>
        <begin position="51"/>
        <end position="127"/>
    </location>
</feature>
<evidence type="ECO:0000259" key="4">
    <source>
        <dbReference type="Pfam" id="PF13649"/>
    </source>
</evidence>
<dbReference type="InterPro" id="IPR029063">
    <property type="entry name" value="SAM-dependent_MTases_sf"/>
</dbReference>
<dbReference type="AlphaFoldDB" id="A0A0F9W6B3"/>
<keyword evidence="3" id="KW-0949">S-adenosyl-L-methionine</keyword>
<organism evidence="5">
    <name type="scientific">marine sediment metagenome</name>
    <dbReference type="NCBI Taxonomy" id="412755"/>
    <lineage>
        <taxon>unclassified sequences</taxon>
        <taxon>metagenomes</taxon>
        <taxon>ecological metagenomes</taxon>
    </lineage>
</organism>
<protein>
    <recommendedName>
        <fullName evidence="4">Methyltransferase domain-containing protein</fullName>
    </recommendedName>
</protein>
<accession>A0A0F9W6B3</accession>
<dbReference type="EMBL" id="LAZR01000002">
    <property type="protein sequence ID" value="KKO11855.1"/>
    <property type="molecule type" value="Genomic_DNA"/>
</dbReference>
<dbReference type="PANTHER" id="PTHR43464">
    <property type="entry name" value="METHYLTRANSFERASE"/>
    <property type="match status" value="1"/>
</dbReference>
<comment type="caution">
    <text evidence="5">The sequence shown here is derived from an EMBL/GenBank/DDBJ whole genome shotgun (WGS) entry which is preliminary data.</text>
</comment>